<dbReference type="AlphaFoldDB" id="A0A4Q0ZGJ5"/>
<protein>
    <submittedName>
        <fullName evidence="2">Uncharacterized protein</fullName>
    </submittedName>
</protein>
<feature type="transmembrane region" description="Helical" evidence="1">
    <location>
        <begin position="170"/>
        <end position="190"/>
    </location>
</feature>
<dbReference type="OrthoDB" id="5349277at2"/>
<evidence type="ECO:0000256" key="1">
    <source>
        <dbReference type="SAM" id="Phobius"/>
    </source>
</evidence>
<evidence type="ECO:0000313" key="3">
    <source>
        <dbReference type="Proteomes" id="UP000290870"/>
    </source>
</evidence>
<keyword evidence="1" id="KW-0812">Transmembrane</keyword>
<gene>
    <name evidence="2" type="ORF">CRU90_06745</name>
</gene>
<comment type="caution">
    <text evidence="2">The sequence shown here is derived from an EMBL/GenBank/DDBJ whole genome shotgun (WGS) entry which is preliminary data.</text>
</comment>
<reference evidence="2 3" key="1">
    <citation type="submission" date="2017-10" db="EMBL/GenBank/DDBJ databases">
        <title>Genomics of the genus Arcobacter.</title>
        <authorList>
            <person name="Perez-Cataluna A."/>
            <person name="Figueras M.J."/>
        </authorList>
    </citation>
    <scope>NUCLEOTIDE SEQUENCE [LARGE SCALE GENOMIC DNA]</scope>
    <source>
        <strain evidence="2 3">F26</strain>
    </source>
</reference>
<dbReference type="RefSeq" id="WP_128986522.1">
    <property type="nucleotide sequence ID" value="NZ_PDJZ01000006.1"/>
</dbReference>
<accession>A0A4Q0ZGJ5</accession>
<dbReference type="Proteomes" id="UP000290870">
    <property type="component" value="Unassembled WGS sequence"/>
</dbReference>
<evidence type="ECO:0000313" key="2">
    <source>
        <dbReference type="EMBL" id="RXJ84091.1"/>
    </source>
</evidence>
<keyword evidence="1" id="KW-0472">Membrane</keyword>
<name>A0A4Q0ZGJ5_9BACT</name>
<dbReference type="EMBL" id="PDJZ01000006">
    <property type="protein sequence ID" value="RXJ84091.1"/>
    <property type="molecule type" value="Genomic_DNA"/>
</dbReference>
<keyword evidence="1" id="KW-1133">Transmembrane helix</keyword>
<proteinExistence type="predicted"/>
<sequence length="293" mass="35554">MNNFSSLENLTLFEIEVTQKISDSNIRNFLLSFFKIQNFTYKDTDEIFLSYIDELEIYQLLIFSEEKRYFDFQLFEEYYKEIKVENSIDLYICNNFFCLYKNGEFYYLQKIILEISNDELFEYINNKFDNKINEYKFITEDEILQLREKYLNNPKKKELKLTTLKKNYGFYFYILYIFILINVAVLFFLFDFNVEEKTNNIDANLQMEILKKEHQFLSFEEKISLLLKKIDSNNLDLTSLEFNQNRLKIVFNSSNKESIYSFLEENKAIFLSSSINFLENKNLYEVVVNVKLF</sequence>
<organism evidence="2 3">
    <name type="scientific">Arcobacter cloacae</name>
    <dbReference type="NCBI Taxonomy" id="1054034"/>
    <lineage>
        <taxon>Bacteria</taxon>
        <taxon>Pseudomonadati</taxon>
        <taxon>Campylobacterota</taxon>
        <taxon>Epsilonproteobacteria</taxon>
        <taxon>Campylobacterales</taxon>
        <taxon>Arcobacteraceae</taxon>
        <taxon>Arcobacter</taxon>
    </lineage>
</organism>